<dbReference type="Gene3D" id="3.20.20.70">
    <property type="entry name" value="Aldolase class I"/>
    <property type="match status" value="1"/>
</dbReference>
<evidence type="ECO:0000256" key="2">
    <source>
        <dbReference type="ARBA" id="ARBA00006906"/>
    </source>
</evidence>
<sequence length="221" mass="22704">MKGKAMDKVGDPPLSLAAAMAALPLVAILRGITPDVVEPVAEALYLAGWRMVEVPLNSPEPLESIRRLAARWGGRMLIGAGTVLSAVQVGAVAAAGGRLIVAPNLDLNVLAAAHDQGLVTLPGVQTASECFTALRHGAHGLKLFPGEAVPPSALKALRTVLPAEARMLPVGGVTLESVPTWLSAGADGFGIGGALFRPGQALAETREKAAAFAAAMRERFL</sequence>
<organism evidence="6 7">
    <name type="scientific">Paludibacterium purpuratum</name>
    <dbReference type="NCBI Taxonomy" id="1144873"/>
    <lineage>
        <taxon>Bacteria</taxon>
        <taxon>Pseudomonadati</taxon>
        <taxon>Pseudomonadota</taxon>
        <taxon>Betaproteobacteria</taxon>
        <taxon>Neisseriales</taxon>
        <taxon>Chromobacteriaceae</taxon>
        <taxon>Paludibacterium</taxon>
    </lineage>
</organism>
<name>A0A4R7B5T6_9NEIS</name>
<protein>
    <submittedName>
        <fullName evidence="6">2-keto-3-deoxy-phosphogalactonate aldolase</fullName>
    </submittedName>
</protein>
<keyword evidence="7" id="KW-1185">Reference proteome</keyword>
<accession>A0A4R7B5T6</accession>
<evidence type="ECO:0000256" key="5">
    <source>
        <dbReference type="ARBA" id="ARBA00023277"/>
    </source>
</evidence>
<dbReference type="NCBIfam" id="NF006600">
    <property type="entry name" value="PRK09140.1"/>
    <property type="match status" value="1"/>
</dbReference>
<dbReference type="EMBL" id="SNZP01000006">
    <property type="protein sequence ID" value="TDR80044.1"/>
    <property type="molecule type" value="Genomic_DNA"/>
</dbReference>
<gene>
    <name evidence="6" type="ORF">DFP86_106187</name>
</gene>
<evidence type="ECO:0000256" key="4">
    <source>
        <dbReference type="ARBA" id="ARBA00023239"/>
    </source>
</evidence>
<comment type="pathway">
    <text evidence="1">Carbohydrate acid metabolism.</text>
</comment>
<comment type="caution">
    <text evidence="6">The sequence shown here is derived from an EMBL/GenBank/DDBJ whole genome shotgun (WGS) entry which is preliminary data.</text>
</comment>
<dbReference type="InterPro" id="IPR013785">
    <property type="entry name" value="Aldolase_TIM"/>
</dbReference>
<evidence type="ECO:0000313" key="7">
    <source>
        <dbReference type="Proteomes" id="UP000295611"/>
    </source>
</evidence>
<comment type="subunit">
    <text evidence="3">Homotrimer.</text>
</comment>
<proteinExistence type="inferred from homology"/>
<dbReference type="PANTHER" id="PTHR30246:SF1">
    <property type="entry name" value="2-DEHYDRO-3-DEOXY-6-PHOSPHOGALACTONATE ALDOLASE-RELATED"/>
    <property type="match status" value="1"/>
</dbReference>
<dbReference type="SUPFAM" id="SSF51569">
    <property type="entry name" value="Aldolase"/>
    <property type="match status" value="1"/>
</dbReference>
<dbReference type="CDD" id="cd00452">
    <property type="entry name" value="KDPG_aldolase"/>
    <property type="match status" value="1"/>
</dbReference>
<keyword evidence="4" id="KW-0456">Lyase</keyword>
<dbReference type="Proteomes" id="UP000295611">
    <property type="component" value="Unassembled WGS sequence"/>
</dbReference>
<comment type="similarity">
    <text evidence="2">Belongs to the KHG/KDPG aldolase family.</text>
</comment>
<dbReference type="AlphaFoldDB" id="A0A4R7B5T6"/>
<dbReference type="PANTHER" id="PTHR30246">
    <property type="entry name" value="2-KETO-3-DEOXY-6-PHOSPHOGLUCONATE ALDOLASE"/>
    <property type="match status" value="1"/>
</dbReference>
<reference evidence="6 7" key="1">
    <citation type="submission" date="2019-03" db="EMBL/GenBank/DDBJ databases">
        <title>Genomic Encyclopedia of Type Strains, Phase III (KMG-III): the genomes of soil and plant-associated and newly described type strains.</title>
        <authorList>
            <person name="Whitman W."/>
        </authorList>
    </citation>
    <scope>NUCLEOTIDE SEQUENCE [LARGE SCALE GENOMIC DNA]</scope>
    <source>
        <strain evidence="6 7">CECT 8976</strain>
    </source>
</reference>
<dbReference type="GO" id="GO:0016829">
    <property type="term" value="F:lyase activity"/>
    <property type="evidence" value="ECO:0007669"/>
    <property type="project" value="UniProtKB-KW"/>
</dbReference>
<evidence type="ECO:0000256" key="1">
    <source>
        <dbReference type="ARBA" id="ARBA00004761"/>
    </source>
</evidence>
<keyword evidence="5" id="KW-0119">Carbohydrate metabolism</keyword>
<evidence type="ECO:0000313" key="6">
    <source>
        <dbReference type="EMBL" id="TDR80044.1"/>
    </source>
</evidence>
<dbReference type="Pfam" id="PF01081">
    <property type="entry name" value="Aldolase"/>
    <property type="match status" value="1"/>
</dbReference>
<dbReference type="InterPro" id="IPR000887">
    <property type="entry name" value="Aldlse_KDPG_KHG"/>
</dbReference>
<evidence type="ECO:0000256" key="3">
    <source>
        <dbReference type="ARBA" id="ARBA00011233"/>
    </source>
</evidence>